<gene>
    <name evidence="8" type="ORF">WN51_07859</name>
</gene>
<accession>A0A0N0U6P2</accession>
<evidence type="ECO:0000259" key="7">
    <source>
        <dbReference type="PROSITE" id="PS50222"/>
    </source>
</evidence>
<dbReference type="InterPro" id="IPR011992">
    <property type="entry name" value="EF-hand-dom_pair"/>
</dbReference>
<reference evidence="8 9" key="1">
    <citation type="submission" date="2015-07" db="EMBL/GenBank/DDBJ databases">
        <title>The genome of Melipona quadrifasciata.</title>
        <authorList>
            <person name="Pan H."/>
            <person name="Kapheim K."/>
        </authorList>
    </citation>
    <scope>NUCLEOTIDE SEQUENCE [LARGE SCALE GENOMIC DNA]</scope>
    <source>
        <strain evidence="8">0111107301</strain>
        <tissue evidence="8">Whole body</tissue>
    </source>
</reference>
<keyword evidence="2" id="KW-0519">Myristate</keyword>
<sequence>MAAHVTDPYVSNVTGTYNEPVLRHVHIHQQSSSISVDKPSEKIFDPNIYVQPEVFSAQKNTHVVQGDSRNLQELLNYASNEKFNTKVVWFYGRRNLAYQFFTGFEISKGFIKIYKQFFPQGDPSKFASLVFRVFDENSDGTIEFEEFIRALSVTSRGNLDEKLHWAFRLYDVDNDGFITREEMYNIVDAMYEMVVSTYIVLMRHDTSCRNVVNLASFRTHVMPEIHAANSRFTLLHFFGFDIRYLSRSFTKLINCTKEK</sequence>
<dbReference type="CDD" id="cd00051">
    <property type="entry name" value="EFh"/>
    <property type="match status" value="1"/>
</dbReference>
<keyword evidence="9" id="KW-1185">Reference proteome</keyword>
<dbReference type="Proteomes" id="UP000053105">
    <property type="component" value="Unassembled WGS sequence"/>
</dbReference>
<dbReference type="OrthoDB" id="191686at2759"/>
<dbReference type="PROSITE" id="PS50222">
    <property type="entry name" value="EF_HAND_2"/>
    <property type="match status" value="2"/>
</dbReference>
<organism evidence="8 9">
    <name type="scientific">Melipona quadrifasciata</name>
    <dbReference type="NCBI Taxonomy" id="166423"/>
    <lineage>
        <taxon>Eukaryota</taxon>
        <taxon>Metazoa</taxon>
        <taxon>Ecdysozoa</taxon>
        <taxon>Arthropoda</taxon>
        <taxon>Hexapoda</taxon>
        <taxon>Insecta</taxon>
        <taxon>Pterygota</taxon>
        <taxon>Neoptera</taxon>
        <taxon>Endopterygota</taxon>
        <taxon>Hymenoptera</taxon>
        <taxon>Apocrita</taxon>
        <taxon>Aculeata</taxon>
        <taxon>Apoidea</taxon>
        <taxon>Anthophila</taxon>
        <taxon>Apidae</taxon>
        <taxon>Melipona</taxon>
    </lineage>
</organism>
<dbReference type="STRING" id="166423.A0A0N0U6P2"/>
<evidence type="ECO:0000256" key="6">
    <source>
        <dbReference type="ARBA" id="ARBA00023288"/>
    </source>
</evidence>
<dbReference type="Pfam" id="PF00036">
    <property type="entry name" value="EF-hand_1"/>
    <property type="match status" value="2"/>
</dbReference>
<proteinExistence type="inferred from homology"/>
<name>A0A0N0U6P2_9HYME</name>
<dbReference type="AlphaFoldDB" id="A0A0N0U6P2"/>
<comment type="similarity">
    <text evidence="1">Belongs to the recoverin family.</text>
</comment>
<dbReference type="InterPro" id="IPR002048">
    <property type="entry name" value="EF_hand_dom"/>
</dbReference>
<keyword evidence="4" id="KW-0677">Repeat</keyword>
<dbReference type="GO" id="GO:0008048">
    <property type="term" value="F:calcium sensitive guanylate cyclase activator activity"/>
    <property type="evidence" value="ECO:0007669"/>
    <property type="project" value="TreeGrafter"/>
</dbReference>
<feature type="domain" description="EF-hand" evidence="7">
    <location>
        <begin position="158"/>
        <end position="193"/>
    </location>
</feature>
<dbReference type="PANTHER" id="PTHR23055">
    <property type="entry name" value="CALCIUM BINDING PROTEINS"/>
    <property type="match status" value="1"/>
</dbReference>
<evidence type="ECO:0000256" key="3">
    <source>
        <dbReference type="ARBA" id="ARBA00022723"/>
    </source>
</evidence>
<keyword evidence="5" id="KW-0106">Calcium</keyword>
<dbReference type="GO" id="GO:0005509">
    <property type="term" value="F:calcium ion binding"/>
    <property type="evidence" value="ECO:0007669"/>
    <property type="project" value="InterPro"/>
</dbReference>
<keyword evidence="3" id="KW-0479">Metal-binding</keyword>
<dbReference type="SUPFAM" id="SSF47473">
    <property type="entry name" value="EF-hand"/>
    <property type="match status" value="1"/>
</dbReference>
<dbReference type="EMBL" id="KQ435724">
    <property type="protein sequence ID" value="KOX78452.1"/>
    <property type="molecule type" value="Genomic_DNA"/>
</dbReference>
<evidence type="ECO:0000256" key="1">
    <source>
        <dbReference type="ARBA" id="ARBA00006049"/>
    </source>
</evidence>
<dbReference type="PROSITE" id="PS00018">
    <property type="entry name" value="EF_HAND_1"/>
    <property type="match status" value="2"/>
</dbReference>
<evidence type="ECO:0000313" key="8">
    <source>
        <dbReference type="EMBL" id="KOX78452.1"/>
    </source>
</evidence>
<evidence type="ECO:0000313" key="9">
    <source>
        <dbReference type="Proteomes" id="UP000053105"/>
    </source>
</evidence>
<dbReference type="InterPro" id="IPR028846">
    <property type="entry name" value="Recoverin"/>
</dbReference>
<evidence type="ECO:0000256" key="5">
    <source>
        <dbReference type="ARBA" id="ARBA00022837"/>
    </source>
</evidence>
<dbReference type="SMART" id="SM00054">
    <property type="entry name" value="EFh"/>
    <property type="match status" value="2"/>
</dbReference>
<keyword evidence="6" id="KW-0449">Lipoprotein</keyword>
<dbReference type="PRINTS" id="PR00450">
    <property type="entry name" value="RECOVERIN"/>
</dbReference>
<evidence type="ECO:0000256" key="2">
    <source>
        <dbReference type="ARBA" id="ARBA00022707"/>
    </source>
</evidence>
<feature type="domain" description="EF-hand" evidence="7">
    <location>
        <begin position="122"/>
        <end position="157"/>
    </location>
</feature>
<protein>
    <submittedName>
        <fullName evidence="8">Frequenin-1</fullName>
    </submittedName>
</protein>
<dbReference type="PANTHER" id="PTHR23055:SF198">
    <property type="entry name" value="NEURONAL CALCIUM SENSOR 1"/>
    <property type="match status" value="1"/>
</dbReference>
<evidence type="ECO:0000256" key="4">
    <source>
        <dbReference type="ARBA" id="ARBA00022737"/>
    </source>
</evidence>
<dbReference type="Gene3D" id="1.10.238.10">
    <property type="entry name" value="EF-hand"/>
    <property type="match status" value="1"/>
</dbReference>
<dbReference type="InterPro" id="IPR018247">
    <property type="entry name" value="EF_Hand_1_Ca_BS"/>
</dbReference>